<proteinExistence type="predicted"/>
<feature type="transmembrane region" description="Helical" evidence="6">
    <location>
        <begin position="187"/>
        <end position="210"/>
    </location>
</feature>
<keyword evidence="6" id="KW-0812">Transmembrane</keyword>
<dbReference type="SMART" id="SM00184">
    <property type="entry name" value="RING"/>
    <property type="match status" value="1"/>
</dbReference>
<dbReference type="InterPro" id="IPR013083">
    <property type="entry name" value="Znf_RING/FYVE/PHD"/>
</dbReference>
<dbReference type="Pfam" id="PF13445">
    <property type="entry name" value="zf-RING_UBOX"/>
    <property type="match status" value="1"/>
</dbReference>
<evidence type="ECO:0000259" key="7">
    <source>
        <dbReference type="PROSITE" id="PS50089"/>
    </source>
</evidence>
<dbReference type="GO" id="GO:0061630">
    <property type="term" value="F:ubiquitin protein ligase activity"/>
    <property type="evidence" value="ECO:0007669"/>
    <property type="project" value="InterPro"/>
</dbReference>
<dbReference type="Gene3D" id="3.30.40.10">
    <property type="entry name" value="Zinc/RING finger domain, C3HC4 (zinc finger)"/>
    <property type="match status" value="1"/>
</dbReference>
<dbReference type="PROSITE" id="PS50089">
    <property type="entry name" value="ZF_RING_2"/>
    <property type="match status" value="1"/>
</dbReference>
<sequence length="266" mass="29980">MPWLMINLSVKFTVCIEAVRKHSSLCLPREKATELKDKKEMPTSRSFHNRCSPHLKTRSQGQPHNPQDLPKIRLPAGNRDNHCPVCLQIASYPVETNCGHLFCAPCLISYWKHCSWLDAISCPMCRQMVNKMCHLFSETRTDCKESEVLKHVRDYNRRYSGAPRQVKDYLCDTPLFLLFLVRWLGNIGGLVLLFLLRVAVCGFGAAMSLASPLESLPGPLSSVLGMLDDCVVVFLLLICIININQQMGPQRTRAHSVTQGVLTDSL</sequence>
<organism evidence="8 9">
    <name type="scientific">Carassius auratus</name>
    <name type="common">Goldfish</name>
    <dbReference type="NCBI Taxonomy" id="7957"/>
    <lineage>
        <taxon>Eukaryota</taxon>
        <taxon>Metazoa</taxon>
        <taxon>Chordata</taxon>
        <taxon>Craniata</taxon>
        <taxon>Vertebrata</taxon>
        <taxon>Euteleostomi</taxon>
        <taxon>Actinopterygii</taxon>
        <taxon>Neopterygii</taxon>
        <taxon>Teleostei</taxon>
        <taxon>Ostariophysi</taxon>
        <taxon>Cypriniformes</taxon>
        <taxon>Cyprinidae</taxon>
        <taxon>Cyprininae</taxon>
        <taxon>Carassius</taxon>
    </lineage>
</organism>
<evidence type="ECO:0000256" key="2">
    <source>
        <dbReference type="ARBA" id="ARBA00022771"/>
    </source>
</evidence>
<accession>A0A6P6LWC0</accession>
<evidence type="ECO:0000313" key="9">
    <source>
        <dbReference type="RefSeq" id="XP_026088820.1"/>
    </source>
</evidence>
<dbReference type="InterPro" id="IPR001841">
    <property type="entry name" value="Znf_RING"/>
</dbReference>
<keyword evidence="2 4" id="KW-0863">Zinc-finger</keyword>
<dbReference type="GO" id="GO:0008270">
    <property type="term" value="F:zinc ion binding"/>
    <property type="evidence" value="ECO:0007669"/>
    <property type="project" value="UniProtKB-KW"/>
</dbReference>
<keyword evidence="6" id="KW-0472">Membrane</keyword>
<dbReference type="GeneID" id="113062937"/>
<evidence type="ECO:0000256" key="4">
    <source>
        <dbReference type="PROSITE-ProRule" id="PRU00175"/>
    </source>
</evidence>
<feature type="transmembrane region" description="Helical" evidence="6">
    <location>
        <begin position="222"/>
        <end position="243"/>
    </location>
</feature>
<dbReference type="PANTHER" id="PTHR22894:SF2">
    <property type="entry name" value="RING-TYPE DOMAIN-CONTAINING PROTEIN"/>
    <property type="match status" value="1"/>
</dbReference>
<dbReference type="PROSITE" id="PS00518">
    <property type="entry name" value="ZF_RING_1"/>
    <property type="match status" value="1"/>
</dbReference>
<feature type="domain" description="RING-type" evidence="7">
    <location>
        <begin position="83"/>
        <end position="126"/>
    </location>
</feature>
<evidence type="ECO:0000256" key="5">
    <source>
        <dbReference type="SAM" id="MobiDB-lite"/>
    </source>
</evidence>
<dbReference type="InterPro" id="IPR027370">
    <property type="entry name" value="Znf-RING_euk"/>
</dbReference>
<dbReference type="AlphaFoldDB" id="A0A6P6LWC0"/>
<dbReference type="Proteomes" id="UP000515129">
    <property type="component" value="Chromosome 45"/>
</dbReference>
<evidence type="ECO:0000313" key="8">
    <source>
        <dbReference type="Proteomes" id="UP000515129"/>
    </source>
</evidence>
<reference evidence="9" key="1">
    <citation type="submission" date="2025-08" db="UniProtKB">
        <authorList>
            <consortium name="RefSeq"/>
        </authorList>
    </citation>
    <scope>IDENTIFICATION</scope>
    <source>
        <strain evidence="9">Wakin</strain>
        <tissue evidence="9">Muscle</tissue>
    </source>
</reference>
<keyword evidence="1" id="KW-0479">Metal-binding</keyword>
<dbReference type="InterPro" id="IPR038896">
    <property type="entry name" value="RNF170"/>
</dbReference>
<evidence type="ECO:0000256" key="6">
    <source>
        <dbReference type="SAM" id="Phobius"/>
    </source>
</evidence>
<dbReference type="RefSeq" id="XP_026088820.1">
    <property type="nucleotide sequence ID" value="XM_026233035.1"/>
</dbReference>
<evidence type="ECO:0000256" key="1">
    <source>
        <dbReference type="ARBA" id="ARBA00022723"/>
    </source>
</evidence>
<evidence type="ECO:0000256" key="3">
    <source>
        <dbReference type="ARBA" id="ARBA00022833"/>
    </source>
</evidence>
<keyword evidence="8" id="KW-1185">Reference proteome</keyword>
<protein>
    <submittedName>
        <fullName evidence="9">E3 ubiquitin-protein ligase RNF170 isoform X2</fullName>
    </submittedName>
</protein>
<feature type="compositionally biased region" description="Basic residues" evidence="5">
    <location>
        <begin position="47"/>
        <end position="57"/>
    </location>
</feature>
<dbReference type="CDD" id="cd16553">
    <property type="entry name" value="RING-HC_RNF170"/>
    <property type="match status" value="1"/>
</dbReference>
<dbReference type="SUPFAM" id="SSF57850">
    <property type="entry name" value="RING/U-box"/>
    <property type="match status" value="1"/>
</dbReference>
<dbReference type="PANTHER" id="PTHR22894">
    <property type="entry name" value="RING-TYPE DOMAIN-CONTAINING PROTEIN"/>
    <property type="match status" value="1"/>
</dbReference>
<name>A0A6P6LWC0_CARAU</name>
<feature type="region of interest" description="Disordered" evidence="5">
    <location>
        <begin position="37"/>
        <end position="70"/>
    </location>
</feature>
<keyword evidence="3" id="KW-0862">Zinc</keyword>
<dbReference type="InterPro" id="IPR017907">
    <property type="entry name" value="Znf_RING_CS"/>
</dbReference>
<gene>
    <name evidence="9" type="primary">LOC113062937</name>
</gene>
<keyword evidence="6" id="KW-1133">Transmembrane helix</keyword>